<reference evidence="2 3" key="1">
    <citation type="journal article" date="2004" name="Nature">
        <title>Genome sequence of the ultrasmall unicellular red alga Cyanidioschyzon merolae 10D.</title>
        <authorList>
            <person name="Matsuzaki M."/>
            <person name="Misumi O."/>
            <person name="Shin-i T."/>
            <person name="Maruyama S."/>
            <person name="Takahara M."/>
            <person name="Miyagishima S."/>
            <person name="Mori T."/>
            <person name="Nishida K."/>
            <person name="Yagisawa F."/>
            <person name="Nishida K."/>
            <person name="Yoshida Y."/>
            <person name="Nishimura Y."/>
            <person name="Nakao S."/>
            <person name="Kobayashi T."/>
            <person name="Momoyama Y."/>
            <person name="Higashiyama T."/>
            <person name="Minoda A."/>
            <person name="Sano M."/>
            <person name="Nomoto H."/>
            <person name="Oishi K."/>
            <person name="Hayashi H."/>
            <person name="Ohta F."/>
            <person name="Nishizaka S."/>
            <person name="Haga S."/>
            <person name="Miura S."/>
            <person name="Morishita T."/>
            <person name="Kabeya Y."/>
            <person name="Terasawa K."/>
            <person name="Suzuki Y."/>
            <person name="Ishii Y."/>
            <person name="Asakawa S."/>
            <person name="Takano H."/>
            <person name="Ohta N."/>
            <person name="Kuroiwa H."/>
            <person name="Tanaka K."/>
            <person name="Shimizu N."/>
            <person name="Sugano S."/>
            <person name="Sato N."/>
            <person name="Nozaki H."/>
            <person name="Ogasawara N."/>
            <person name="Kohara Y."/>
            <person name="Kuroiwa T."/>
        </authorList>
    </citation>
    <scope>NUCLEOTIDE SEQUENCE [LARGE SCALE GENOMIC DNA]</scope>
    <source>
        <strain evidence="2 3">10D</strain>
    </source>
</reference>
<evidence type="ECO:0000313" key="3">
    <source>
        <dbReference type="Proteomes" id="UP000007014"/>
    </source>
</evidence>
<dbReference type="KEGG" id="cme:CYME_CMO259C"/>
<accession>M1VF68</accession>
<dbReference type="GeneID" id="16995743"/>
<evidence type="ECO:0000256" key="1">
    <source>
        <dbReference type="SAM" id="MobiDB-lite"/>
    </source>
</evidence>
<dbReference type="HOGENOM" id="CLU_300232_0_0_1"/>
<keyword evidence="3" id="KW-1185">Reference proteome</keyword>
<evidence type="ECO:0000313" key="2">
    <source>
        <dbReference type="EMBL" id="BAM81602.1"/>
    </source>
</evidence>
<dbReference type="OrthoDB" id="10575295at2759"/>
<reference evidence="2 3" key="2">
    <citation type="journal article" date="2007" name="BMC Biol.">
        <title>A 100%-complete sequence reveals unusually simple genomic features in the hot-spring red alga Cyanidioschyzon merolae.</title>
        <authorList>
            <person name="Nozaki H."/>
            <person name="Takano H."/>
            <person name="Misumi O."/>
            <person name="Terasawa K."/>
            <person name="Matsuzaki M."/>
            <person name="Maruyama S."/>
            <person name="Nishida K."/>
            <person name="Yagisawa F."/>
            <person name="Yoshida Y."/>
            <person name="Fujiwara T."/>
            <person name="Takio S."/>
            <person name="Tamura K."/>
            <person name="Chung S.J."/>
            <person name="Nakamura S."/>
            <person name="Kuroiwa H."/>
            <person name="Tanaka K."/>
            <person name="Sato N."/>
            <person name="Kuroiwa T."/>
        </authorList>
    </citation>
    <scope>NUCLEOTIDE SEQUENCE [LARGE SCALE GENOMIC DNA]</scope>
    <source>
        <strain evidence="2 3">10D</strain>
    </source>
</reference>
<name>M1VF68_CYAM1</name>
<sequence>MHYPAGNALQLGFEQCYWSLVAPNACPTNNSATSVCGEWEPVPVVDAVPAQRADSGARRSSYEKLVAASSGDDSSVRLVCGSVPGHLCSEPRCSMTVLYFEPAFGRMTDHLLWIEEQPDEGPLTGNAVFVMEKATHQVEIGWTQWSINLRLHPHLQFIAWEPPIRSAAGASLMLHPQNGGMQLAWVELQFAAGEDSALVYLLSAKELQRLQLTRRHARQWEIADLDCIEMVVPLPTPVHRILRWIRPFVDSDKAVVLLHENQICSLPSAQRIDLSALIQPKGRIDDVVALTDDRMRQVWLARCVDGTTHAIEVDASFRASPLPMIPTYRMWPSGRLEATRPPIPRVYVVRQPRFPAVAMTQPDAVTASIDGDRASLARHADEGHPAGAVSLSSPSHGARSESGPSRACIVTERDSGGMRSPRLLPGNFVPNPLTQSLSSKRSGSACSDVLPTEDPAQGHSSMSMSMTTAVGESAPNRSLDKRSTHRSAAQRILYSTGSGVCLVELDVSSGAVGEHMVVDGVVTGLCFFDSREALVVLRLPGDPLMNERIACFPAHVVHPWLTEGRQGAWPFAPPCSMELMLDAVTEIAEDRQARLQEQHEQLERTLLAMRPAPQYAYLLGKNEHDRERLATLFSVGVRTERGFAEAPSLRVAIRLSSEIRDASGSRQELPSLSDACSFVVHLGAALEAIPGPLAGACMDNLNVVRCIPAGDWVSATEERVMLVPLPANSHAPVRLLVLLCFHGRLEDPEAASAAVASASGSEAWQLAPRGSQAWWLVLTERHLDVFDLVERVTGADFAAALPLAPYHQKPTWYGDVPILPARKRPRCQRLVAGIPGAVLRETFPSCWSNGDDRDTATIFVETLLGSRFQVHIQRQDSDLARFQVQFSGPLDVISWARVALRERCDRHRSRREAAEALPVSGGRAASRTPHLVDSEFLKAWLGARTGSSAPPLYPRTTAMPLRPTPAEERHLLAWIRDGLATFSERLESAERVYGIIAP</sequence>
<dbReference type="EMBL" id="AP006497">
    <property type="protein sequence ID" value="BAM81602.1"/>
    <property type="molecule type" value="Genomic_DNA"/>
</dbReference>
<dbReference type="RefSeq" id="XP_005537638.1">
    <property type="nucleotide sequence ID" value="XM_005537581.1"/>
</dbReference>
<protein>
    <submittedName>
        <fullName evidence="2">Uncharacterized protein</fullName>
    </submittedName>
</protein>
<gene>
    <name evidence="2" type="ORF">CYME_CMO259C</name>
</gene>
<proteinExistence type="predicted"/>
<dbReference type="Gramene" id="CMO259CT">
    <property type="protein sequence ID" value="CMO259CT"/>
    <property type="gene ID" value="CMO259C"/>
</dbReference>
<feature type="region of interest" description="Disordered" evidence="1">
    <location>
        <begin position="378"/>
        <end position="484"/>
    </location>
</feature>
<organism evidence="2 3">
    <name type="scientific">Cyanidioschyzon merolae (strain NIES-3377 / 10D)</name>
    <name type="common">Unicellular red alga</name>
    <dbReference type="NCBI Taxonomy" id="280699"/>
    <lineage>
        <taxon>Eukaryota</taxon>
        <taxon>Rhodophyta</taxon>
        <taxon>Bangiophyceae</taxon>
        <taxon>Cyanidiales</taxon>
        <taxon>Cyanidiaceae</taxon>
        <taxon>Cyanidioschyzon</taxon>
    </lineage>
</organism>
<dbReference type="Proteomes" id="UP000007014">
    <property type="component" value="Chromosome 15"/>
</dbReference>
<dbReference type="AlphaFoldDB" id="M1VF68"/>
<feature type="compositionally biased region" description="Polar residues" evidence="1">
    <location>
        <begin position="432"/>
        <end position="445"/>
    </location>
</feature>
<feature type="compositionally biased region" description="Polar residues" evidence="1">
    <location>
        <begin position="458"/>
        <end position="470"/>
    </location>
</feature>